<protein>
    <submittedName>
        <fullName evidence="2">Uncharacterized protein</fullName>
    </submittedName>
</protein>
<evidence type="ECO:0000313" key="3">
    <source>
        <dbReference type="Proteomes" id="UP000663874"/>
    </source>
</evidence>
<feature type="non-terminal residue" evidence="2">
    <location>
        <position position="1"/>
    </location>
</feature>
<dbReference type="EMBL" id="CAJOBE010007483">
    <property type="protein sequence ID" value="CAF4037500.1"/>
    <property type="molecule type" value="Genomic_DNA"/>
</dbReference>
<dbReference type="SUPFAM" id="SSF56399">
    <property type="entry name" value="ADP-ribosylation"/>
    <property type="match status" value="1"/>
</dbReference>
<organism evidence="2 3">
    <name type="scientific">Rotaria sordida</name>
    <dbReference type="NCBI Taxonomy" id="392033"/>
    <lineage>
        <taxon>Eukaryota</taxon>
        <taxon>Metazoa</taxon>
        <taxon>Spiralia</taxon>
        <taxon>Gnathifera</taxon>
        <taxon>Rotifera</taxon>
        <taxon>Eurotatoria</taxon>
        <taxon>Bdelloidea</taxon>
        <taxon>Philodinida</taxon>
        <taxon>Philodinidae</taxon>
        <taxon>Rotaria</taxon>
    </lineage>
</organism>
<gene>
    <name evidence="2" type="ORF">FNK824_LOCUS27992</name>
    <name evidence="1" type="ORF">OTI717_LOCUS22312</name>
</gene>
<dbReference type="Proteomes" id="UP000663874">
    <property type="component" value="Unassembled WGS sequence"/>
</dbReference>
<dbReference type="EMBL" id="CAJOAX010003778">
    <property type="protein sequence ID" value="CAF3872587.1"/>
    <property type="molecule type" value="Genomic_DNA"/>
</dbReference>
<evidence type="ECO:0000313" key="1">
    <source>
        <dbReference type="EMBL" id="CAF3872587.1"/>
    </source>
</evidence>
<evidence type="ECO:0000313" key="2">
    <source>
        <dbReference type="EMBL" id="CAF4037500.1"/>
    </source>
</evidence>
<reference evidence="2" key="1">
    <citation type="submission" date="2021-02" db="EMBL/GenBank/DDBJ databases">
        <authorList>
            <person name="Nowell W R."/>
        </authorList>
    </citation>
    <scope>NUCLEOTIDE SEQUENCE</scope>
</reference>
<dbReference type="Proteomes" id="UP000663823">
    <property type="component" value="Unassembled WGS sequence"/>
</dbReference>
<dbReference type="AlphaFoldDB" id="A0A819QUW4"/>
<sequence length="125" mass="14633">MDELSIITEFQLHYTPQLSIWWYTRECFIYHMLNRALGNLEADIIVNIGFYLVDLHKQIEALHNQQANSYGDQPFLLYRGQGLSNSKSALYQVDLILTSDDDHELRTLTDRMRQDIEAGAQWGRL</sequence>
<name>A0A819QUW4_9BILA</name>
<comment type="caution">
    <text evidence="2">The sequence shown here is derived from an EMBL/GenBank/DDBJ whole genome shotgun (WGS) entry which is preliminary data.</text>
</comment>
<accession>A0A819QUW4</accession>
<proteinExistence type="predicted"/>